<keyword evidence="4" id="KW-0547">Nucleotide-binding</keyword>
<dbReference type="SUPFAM" id="SSF52540">
    <property type="entry name" value="P-loop containing nucleoside triphosphate hydrolases"/>
    <property type="match status" value="1"/>
</dbReference>
<dbReference type="SMART" id="SM00382">
    <property type="entry name" value="AAA"/>
    <property type="match status" value="1"/>
</dbReference>
<dbReference type="InterPro" id="IPR015853">
    <property type="entry name" value="ABC_transpr_FbpC"/>
</dbReference>
<proteinExistence type="predicted"/>
<dbReference type="InterPro" id="IPR003593">
    <property type="entry name" value="AAA+_ATPase"/>
</dbReference>
<evidence type="ECO:0000256" key="2">
    <source>
        <dbReference type="ARBA" id="ARBA00022475"/>
    </source>
</evidence>
<keyword evidence="1" id="KW-0813">Transport</keyword>
<dbReference type="PROSITE" id="PS00211">
    <property type="entry name" value="ABC_TRANSPORTER_1"/>
    <property type="match status" value="1"/>
</dbReference>
<dbReference type="InterPro" id="IPR008995">
    <property type="entry name" value="Mo/tungstate-bd_C_term_dom"/>
</dbReference>
<dbReference type="InterPro" id="IPR027417">
    <property type="entry name" value="P-loop_NTPase"/>
</dbReference>
<dbReference type="Gene3D" id="3.40.50.300">
    <property type="entry name" value="P-loop containing nucleotide triphosphate hydrolases"/>
    <property type="match status" value="1"/>
</dbReference>
<evidence type="ECO:0000256" key="5">
    <source>
        <dbReference type="ARBA" id="ARBA00022840"/>
    </source>
</evidence>
<accession>A0A3B0SZS0</accession>
<dbReference type="PANTHER" id="PTHR42781">
    <property type="entry name" value="SPERMIDINE/PUTRESCINE IMPORT ATP-BINDING PROTEIN POTA"/>
    <property type="match status" value="1"/>
</dbReference>
<evidence type="ECO:0000256" key="7">
    <source>
        <dbReference type="ARBA" id="ARBA00023065"/>
    </source>
</evidence>
<keyword evidence="3" id="KW-0410">Iron transport</keyword>
<keyword evidence="10" id="KW-0378">Hydrolase</keyword>
<keyword evidence="6" id="KW-0408">Iron</keyword>
<name>A0A3B0SZS0_9ZZZZ</name>
<dbReference type="Pfam" id="PF08402">
    <property type="entry name" value="TOBE_2"/>
    <property type="match status" value="1"/>
</dbReference>
<protein>
    <submittedName>
        <fullName evidence="10">Macrolide export ATP-binding/permease protein MacB</fullName>
        <ecNumber evidence="10">3.6.3.-</ecNumber>
    </submittedName>
</protein>
<keyword evidence="8" id="KW-0472">Membrane</keyword>
<sequence>GAGVGEFPATNTNICVVRIGGIRDAHGSLLGTVNTAVDTYALEARDVTKSFGVMCVLDGSCLTVRPGKTVALLGPSGCGKTTLLRTIAGLESPDSGAVMVAGRTVSDATTFIPPEKRNIGLVFQDWALFPHMTVAKNVAYGLTSTERSTGRVEETLAMVDLEGLADRMPGKLSGGQQQRVALARALAPRPDVLLLDEPFSNLDHDLRVRVRGDVRRLLQDLGISAIFVTHDQEEAFVLGDEVAVMRHGVIEQQATPSVLYDAPASAWVAAFVGEANLIDASIEGNRADTVIGAVPVADSEMPQGTVLLRPEYLMLGNGDEGEIKNVEFYGHDTAYRIVVGETPFLVRAMAAPRFALGDTVSITYSGPPAAVFPGATG</sequence>
<dbReference type="InterPro" id="IPR013611">
    <property type="entry name" value="Transp-assoc_OB_typ2"/>
</dbReference>
<dbReference type="AlphaFoldDB" id="A0A3B0SZS0"/>
<evidence type="ECO:0000256" key="3">
    <source>
        <dbReference type="ARBA" id="ARBA00022496"/>
    </source>
</evidence>
<evidence type="ECO:0000256" key="1">
    <source>
        <dbReference type="ARBA" id="ARBA00022448"/>
    </source>
</evidence>
<feature type="non-terminal residue" evidence="10">
    <location>
        <position position="1"/>
    </location>
</feature>
<dbReference type="SUPFAM" id="SSF50331">
    <property type="entry name" value="MOP-like"/>
    <property type="match status" value="1"/>
</dbReference>
<dbReference type="GO" id="GO:0043190">
    <property type="term" value="C:ATP-binding cassette (ABC) transporter complex"/>
    <property type="evidence" value="ECO:0007669"/>
    <property type="project" value="InterPro"/>
</dbReference>
<dbReference type="FunFam" id="3.40.50.300:FF:000425">
    <property type="entry name" value="Probable ABC transporter, ATP-binding subunit"/>
    <property type="match status" value="1"/>
</dbReference>
<keyword evidence="5 10" id="KW-0067">ATP-binding</keyword>
<reference evidence="10" key="1">
    <citation type="submission" date="2018-06" db="EMBL/GenBank/DDBJ databases">
        <authorList>
            <person name="Zhirakovskaya E."/>
        </authorList>
    </citation>
    <scope>NUCLEOTIDE SEQUENCE</scope>
</reference>
<evidence type="ECO:0000256" key="6">
    <source>
        <dbReference type="ARBA" id="ARBA00023004"/>
    </source>
</evidence>
<dbReference type="Pfam" id="PF00005">
    <property type="entry name" value="ABC_tran"/>
    <property type="match status" value="1"/>
</dbReference>
<keyword evidence="7" id="KW-0406">Ion transport</keyword>
<dbReference type="GO" id="GO:0015408">
    <property type="term" value="F:ABC-type ferric iron transporter activity"/>
    <property type="evidence" value="ECO:0007669"/>
    <property type="project" value="InterPro"/>
</dbReference>
<evidence type="ECO:0000256" key="8">
    <source>
        <dbReference type="ARBA" id="ARBA00023136"/>
    </source>
</evidence>
<organism evidence="10">
    <name type="scientific">hydrothermal vent metagenome</name>
    <dbReference type="NCBI Taxonomy" id="652676"/>
    <lineage>
        <taxon>unclassified sequences</taxon>
        <taxon>metagenomes</taxon>
        <taxon>ecological metagenomes</taxon>
    </lineage>
</organism>
<evidence type="ECO:0000313" key="10">
    <source>
        <dbReference type="EMBL" id="VAW02074.1"/>
    </source>
</evidence>
<dbReference type="CDD" id="cd03259">
    <property type="entry name" value="ABC_Carb_Solutes_like"/>
    <property type="match status" value="1"/>
</dbReference>
<dbReference type="EMBL" id="UOEK01000226">
    <property type="protein sequence ID" value="VAW02074.1"/>
    <property type="molecule type" value="Genomic_DNA"/>
</dbReference>
<dbReference type="GO" id="GO:0005524">
    <property type="term" value="F:ATP binding"/>
    <property type="evidence" value="ECO:0007669"/>
    <property type="project" value="UniProtKB-KW"/>
</dbReference>
<dbReference type="EC" id="3.6.3.-" evidence="10"/>
<evidence type="ECO:0000259" key="9">
    <source>
        <dbReference type="PROSITE" id="PS50893"/>
    </source>
</evidence>
<keyword evidence="2" id="KW-1003">Cell membrane</keyword>
<dbReference type="InterPro" id="IPR017871">
    <property type="entry name" value="ABC_transporter-like_CS"/>
</dbReference>
<feature type="domain" description="ABC transporter" evidence="9">
    <location>
        <begin position="42"/>
        <end position="272"/>
    </location>
</feature>
<dbReference type="GO" id="GO:0016887">
    <property type="term" value="F:ATP hydrolysis activity"/>
    <property type="evidence" value="ECO:0007669"/>
    <property type="project" value="InterPro"/>
</dbReference>
<dbReference type="InterPro" id="IPR003439">
    <property type="entry name" value="ABC_transporter-like_ATP-bd"/>
</dbReference>
<evidence type="ECO:0000256" key="4">
    <source>
        <dbReference type="ARBA" id="ARBA00022741"/>
    </source>
</evidence>
<dbReference type="PANTHER" id="PTHR42781:SF4">
    <property type="entry name" value="SPERMIDINE_PUTRESCINE IMPORT ATP-BINDING PROTEIN POTA"/>
    <property type="match status" value="1"/>
</dbReference>
<dbReference type="PROSITE" id="PS50893">
    <property type="entry name" value="ABC_TRANSPORTER_2"/>
    <property type="match status" value="1"/>
</dbReference>
<dbReference type="InterPro" id="IPR050093">
    <property type="entry name" value="ABC_SmlMolc_Importer"/>
</dbReference>
<gene>
    <name evidence="10" type="ORF">MNBD_ACTINO02-1071</name>
</gene>